<protein>
    <submittedName>
        <fullName evidence="4">Murein hydrolase activator NlpD</fullName>
    </submittedName>
</protein>
<evidence type="ECO:0000256" key="1">
    <source>
        <dbReference type="ARBA" id="ARBA00038420"/>
    </source>
</evidence>
<feature type="signal peptide" evidence="2">
    <location>
        <begin position="1"/>
        <end position="24"/>
    </location>
</feature>
<keyword evidence="2" id="KW-0732">Signal</keyword>
<dbReference type="Pfam" id="PF01476">
    <property type="entry name" value="LysM"/>
    <property type="match status" value="2"/>
</dbReference>
<dbReference type="InterPro" id="IPR036779">
    <property type="entry name" value="LysM_dom_sf"/>
</dbReference>
<evidence type="ECO:0000259" key="3">
    <source>
        <dbReference type="PROSITE" id="PS51782"/>
    </source>
</evidence>
<dbReference type="SMART" id="SM00257">
    <property type="entry name" value="LysM"/>
    <property type="match status" value="2"/>
</dbReference>
<dbReference type="Proteomes" id="UP000179467">
    <property type="component" value="Unassembled WGS sequence"/>
</dbReference>
<dbReference type="PROSITE" id="PS51782">
    <property type="entry name" value="LYSM"/>
    <property type="match status" value="1"/>
</dbReference>
<dbReference type="InterPro" id="IPR016047">
    <property type="entry name" value="M23ase_b-sheet_dom"/>
</dbReference>
<evidence type="ECO:0000256" key="2">
    <source>
        <dbReference type="SAM" id="SignalP"/>
    </source>
</evidence>
<reference evidence="4 5" key="1">
    <citation type="submission" date="2016-09" db="EMBL/GenBank/DDBJ databases">
        <title>Metabolic pathway, cell adaptation mechanisms and a novel monoxygenase revealed through proteogenomic-transcription analysis of a Sphingomonas haloaromaticamans strain degrading the fungicide ortho-phenylphenol.</title>
        <authorList>
            <person name="Perruchon C."/>
            <person name="Papadopoulou E.S."/>
            <person name="Rousidou C."/>
            <person name="Vasileiadis S."/>
            <person name="Tanou G."/>
            <person name="Amoutzias G."/>
            <person name="Molassiotis A."/>
            <person name="Karpouzas D.G."/>
        </authorList>
    </citation>
    <scope>NUCLEOTIDE SEQUENCE [LARGE SCALE GENOMIC DNA]</scope>
    <source>
        <strain evidence="4 5">P3</strain>
    </source>
</reference>
<dbReference type="GO" id="GO:0004222">
    <property type="term" value="F:metalloendopeptidase activity"/>
    <property type="evidence" value="ECO:0007669"/>
    <property type="project" value="TreeGrafter"/>
</dbReference>
<dbReference type="InterPro" id="IPR018392">
    <property type="entry name" value="LysM"/>
</dbReference>
<comment type="caution">
    <text evidence="4">The sequence shown here is derived from an EMBL/GenBank/DDBJ whole genome shotgun (WGS) entry which is preliminary data.</text>
</comment>
<dbReference type="PANTHER" id="PTHR21666:SF263">
    <property type="entry name" value="MUREIN HYDROLASE ACTIVATOR NLPD"/>
    <property type="match status" value="1"/>
</dbReference>
<accession>A0A1S1HB46</accession>
<dbReference type="OrthoDB" id="9795421at2"/>
<dbReference type="Gene3D" id="2.70.70.10">
    <property type="entry name" value="Glucose Permease (Domain IIA)"/>
    <property type="match status" value="1"/>
</dbReference>
<dbReference type="CDD" id="cd12797">
    <property type="entry name" value="M23_peptidase"/>
    <property type="match status" value="1"/>
</dbReference>
<dbReference type="PANTHER" id="PTHR21666">
    <property type="entry name" value="PEPTIDASE-RELATED"/>
    <property type="match status" value="1"/>
</dbReference>
<dbReference type="InterPro" id="IPR011055">
    <property type="entry name" value="Dup_hybrid_motif"/>
</dbReference>
<evidence type="ECO:0000313" key="4">
    <source>
        <dbReference type="EMBL" id="OHT17720.1"/>
    </source>
</evidence>
<dbReference type="CDD" id="cd00118">
    <property type="entry name" value="LysM"/>
    <property type="match status" value="2"/>
</dbReference>
<dbReference type="SUPFAM" id="SSF54106">
    <property type="entry name" value="LysM domain"/>
    <property type="match status" value="1"/>
</dbReference>
<keyword evidence="4" id="KW-0378">Hydrolase</keyword>
<organism evidence="4 5">
    <name type="scientific">Edaphosphingomonas haloaromaticamans</name>
    <dbReference type="NCBI Taxonomy" id="653954"/>
    <lineage>
        <taxon>Bacteria</taxon>
        <taxon>Pseudomonadati</taxon>
        <taxon>Pseudomonadota</taxon>
        <taxon>Alphaproteobacteria</taxon>
        <taxon>Sphingomonadales</taxon>
        <taxon>Rhizorhabdaceae</taxon>
        <taxon>Edaphosphingomonas</taxon>
    </lineage>
</organism>
<name>A0A1S1HB46_9SPHN</name>
<dbReference type="Gene3D" id="3.10.350.10">
    <property type="entry name" value="LysM domain"/>
    <property type="match status" value="2"/>
</dbReference>
<gene>
    <name evidence="4" type="primary">nlpD</name>
    <name evidence="4" type="ORF">BHE75_04670</name>
</gene>
<dbReference type="InterPro" id="IPR050570">
    <property type="entry name" value="Cell_wall_metabolism_enzyme"/>
</dbReference>
<feature type="domain" description="LysM" evidence="3">
    <location>
        <begin position="73"/>
        <end position="117"/>
    </location>
</feature>
<dbReference type="SUPFAM" id="SSF51261">
    <property type="entry name" value="Duplicated hybrid motif"/>
    <property type="match status" value="1"/>
</dbReference>
<dbReference type="PROSITE" id="PS51257">
    <property type="entry name" value="PROKAR_LIPOPROTEIN"/>
    <property type="match status" value="1"/>
</dbReference>
<dbReference type="AlphaFoldDB" id="A0A1S1HB46"/>
<proteinExistence type="inferred from homology"/>
<feature type="chain" id="PRO_5010254768" evidence="2">
    <location>
        <begin position="25"/>
        <end position="356"/>
    </location>
</feature>
<keyword evidence="5" id="KW-1185">Reference proteome</keyword>
<evidence type="ECO:0000313" key="5">
    <source>
        <dbReference type="Proteomes" id="UP000179467"/>
    </source>
</evidence>
<comment type="similarity">
    <text evidence="1">Belongs to the E.coli NlpD/Haemophilus LppB family.</text>
</comment>
<sequence>MLGRPTVRSSGILLALMAVSGCVAPRSRPMPAPVPVPVAPETPAPARPAAPTPTPAPFEVRAVTPNAVESRGGTYTVVAGDTLRRVSDRTGAGSEAIARANGLHPPFIIRVGQKLKIPAGRWHQVRAGETGIAIGRAYGVEWVRIATMNALEEPYILRTGQRLLLPSATEVAAMSLEERAAAFDLDIEDIITGGEPALAEREAPARPVATAPRAKPLPSTEAIAASRPFSGRFDWPLTGTIKRGFGNFGSGQRNNGINIAARMGQSISAAADGVVAYAGTDLSAYGGLILIRHSDTWTTAYAHASELLVTRGQAVKRGQVIARAGASGHIAEPQLHFEIRQGAKPVDPMAYLPKRG</sequence>
<dbReference type="EMBL" id="MIPT01000007">
    <property type="protein sequence ID" value="OHT17720.1"/>
    <property type="molecule type" value="Genomic_DNA"/>
</dbReference>
<dbReference type="Pfam" id="PF01551">
    <property type="entry name" value="Peptidase_M23"/>
    <property type="match status" value="1"/>
</dbReference>